<dbReference type="SUPFAM" id="SSF52540">
    <property type="entry name" value="P-loop containing nucleoside triphosphate hydrolases"/>
    <property type="match status" value="1"/>
</dbReference>
<keyword evidence="1" id="KW-0547">Nucleotide-binding</keyword>
<dbReference type="SMART" id="SM00421">
    <property type="entry name" value="HTH_LUXR"/>
    <property type="match status" value="1"/>
</dbReference>
<dbReference type="Gene3D" id="1.25.40.10">
    <property type="entry name" value="Tetratricopeptide repeat domain"/>
    <property type="match status" value="1"/>
</dbReference>
<evidence type="ECO:0000313" key="4">
    <source>
        <dbReference type="EMBL" id="MBP2707494.1"/>
    </source>
</evidence>
<dbReference type="PROSITE" id="PS50043">
    <property type="entry name" value="HTH_LUXR_2"/>
    <property type="match status" value="1"/>
</dbReference>
<dbReference type="InterPro" id="IPR036388">
    <property type="entry name" value="WH-like_DNA-bd_sf"/>
</dbReference>
<dbReference type="GO" id="GO:0005737">
    <property type="term" value="C:cytoplasm"/>
    <property type="evidence" value="ECO:0007669"/>
    <property type="project" value="TreeGrafter"/>
</dbReference>
<keyword evidence="2" id="KW-0067">ATP-binding</keyword>
<dbReference type="EMBL" id="JAFCNB010000020">
    <property type="protein sequence ID" value="MBP2707494.1"/>
    <property type="molecule type" value="Genomic_DNA"/>
</dbReference>
<protein>
    <submittedName>
        <fullName evidence="4">AAA family ATPase</fullName>
    </submittedName>
</protein>
<reference evidence="4" key="1">
    <citation type="submission" date="2021-02" db="EMBL/GenBank/DDBJ databases">
        <title>Draft genome sequence of Microbispora sp. RL4-1S isolated from rice leaves in Thailand.</title>
        <authorList>
            <person name="Muangham S."/>
            <person name="Duangmal K."/>
        </authorList>
    </citation>
    <scope>NUCLEOTIDE SEQUENCE</scope>
    <source>
        <strain evidence="4">RL4-1S</strain>
    </source>
</reference>
<dbReference type="InterPro" id="IPR016032">
    <property type="entry name" value="Sig_transdc_resp-reg_C-effctor"/>
</dbReference>
<dbReference type="Gene3D" id="1.10.10.10">
    <property type="entry name" value="Winged helix-like DNA-binding domain superfamily/Winged helix DNA-binding domain"/>
    <property type="match status" value="1"/>
</dbReference>
<dbReference type="Proteomes" id="UP000674234">
    <property type="component" value="Unassembled WGS sequence"/>
</dbReference>
<dbReference type="GO" id="GO:0006355">
    <property type="term" value="P:regulation of DNA-templated transcription"/>
    <property type="evidence" value="ECO:0007669"/>
    <property type="project" value="InterPro"/>
</dbReference>
<dbReference type="InterPro" id="IPR000792">
    <property type="entry name" value="Tscrpt_reg_LuxR_C"/>
</dbReference>
<dbReference type="RefSeq" id="WP_210158764.1">
    <property type="nucleotide sequence ID" value="NZ_JAFCNB010000020.1"/>
</dbReference>
<dbReference type="PANTHER" id="PTHR16305:SF35">
    <property type="entry name" value="TRANSCRIPTIONAL ACTIVATOR DOMAIN"/>
    <property type="match status" value="1"/>
</dbReference>
<dbReference type="InterPro" id="IPR011990">
    <property type="entry name" value="TPR-like_helical_dom_sf"/>
</dbReference>
<proteinExistence type="predicted"/>
<dbReference type="GO" id="GO:0004016">
    <property type="term" value="F:adenylate cyclase activity"/>
    <property type="evidence" value="ECO:0007669"/>
    <property type="project" value="TreeGrafter"/>
</dbReference>
<dbReference type="PANTHER" id="PTHR16305">
    <property type="entry name" value="TESTICULAR SOLUBLE ADENYLYL CYCLASE"/>
    <property type="match status" value="1"/>
</dbReference>
<dbReference type="PRINTS" id="PR00038">
    <property type="entry name" value="HTHLUXR"/>
</dbReference>
<name>A0A940WKS6_9ACTN</name>
<accession>A0A940WKS6</accession>
<feature type="domain" description="HTH luxR-type" evidence="3">
    <location>
        <begin position="877"/>
        <end position="942"/>
    </location>
</feature>
<keyword evidence="5" id="KW-1185">Reference proteome</keyword>
<gene>
    <name evidence="4" type="ORF">JOL79_27295</name>
</gene>
<dbReference type="GO" id="GO:0003677">
    <property type="term" value="F:DNA binding"/>
    <property type="evidence" value="ECO:0007669"/>
    <property type="project" value="InterPro"/>
</dbReference>
<dbReference type="GO" id="GO:0005524">
    <property type="term" value="F:ATP binding"/>
    <property type="evidence" value="ECO:0007669"/>
    <property type="project" value="UniProtKB-KW"/>
</dbReference>
<organism evidence="4 5">
    <name type="scientific">Microbispora oryzae</name>
    <dbReference type="NCBI Taxonomy" id="2806554"/>
    <lineage>
        <taxon>Bacteria</taxon>
        <taxon>Bacillati</taxon>
        <taxon>Actinomycetota</taxon>
        <taxon>Actinomycetes</taxon>
        <taxon>Streptosporangiales</taxon>
        <taxon>Streptosporangiaceae</taxon>
        <taxon>Microbispora</taxon>
    </lineage>
</organism>
<sequence length="943" mass="100005">MRAHTCRGRMWFDREAAPGDYVTMSSASAKSALFGRESEVAQLSGLLLGLRAGGSSLVVRGEAGIGKSALLTAAADAGRDAGLRVLSTAGTQAEFHLPYAGLHRLLHPARLDDGSLPDPQRRALAAALGLIDAPVPDLYLVALATLNLLVEAASRNPLLVLIDDGQWLDPPTAGVLSFVARRLEAEPVALLATLRDGVPCALAEAGLPELVLRPLPDAAAARLLDARAPGMDPRTRRRLLDEGAGNPLALVELTGEWRDQGTGLLSSPWLPLTERLERAFGARLGDLPAATRALLLVAALDDGTALEEVIAAAAVLTAGPVAHHDLAPGIRAGLIEPDAARIRFRHPLMRSAIYQAATLPQRRAGHAALAEALTRQNGERAADRRIWHRASAAARPDEEIAAELDTMAARVAQRGAPTEAVTALEQAAKLTEDAGRRADRLLRAADQAVELGGRDVVVRLLRQTELLPLTSRQQARLRWIRGTLDDGSDGRATGPQVLAALAESVAAEGRPEEALRILWSAALQCFWIEPGAEARHRIVAAAESLPVPATNPLLLAILAYAAPLDRGAVVVDGLRELASRPVIDPQAARLLGSAAVLVGAFEQVESFSAAALPGLRAQGRLYLLTRSLAQQAWSAVHRTNLNVAIPAAEEAARLALETDQPQMYGTAVSTQAMLAALRGEPDRARELSARAEAMSVAAGVRPVLATVQMARGLAALSEGRHAEAYEHLRRLHDPADPAYQLALRCYVVAAFADAAAGSGNAGAARAVLRELEEVARKTPAPALHVGLPLARALLADPADAEARFADALAADHARWPFARAYVQVAYGEWLLDQGDPGTARPLLRTARDTFDALGVVPWSDRARRGLRACGEASADRVLTARDKLTPVELHIARLAAEGLSDEEIGEQVYLSRRTVGAHLAQLLPKLGVGSRADLPGLRRDRAD</sequence>
<dbReference type="InterPro" id="IPR027417">
    <property type="entry name" value="P-loop_NTPase"/>
</dbReference>
<comment type="caution">
    <text evidence="4">The sequence shown here is derived from an EMBL/GenBank/DDBJ whole genome shotgun (WGS) entry which is preliminary data.</text>
</comment>
<dbReference type="Pfam" id="PF00196">
    <property type="entry name" value="GerE"/>
    <property type="match status" value="1"/>
</dbReference>
<dbReference type="AlphaFoldDB" id="A0A940WKS6"/>
<dbReference type="InterPro" id="IPR041664">
    <property type="entry name" value="AAA_16"/>
</dbReference>
<dbReference type="CDD" id="cd06170">
    <property type="entry name" value="LuxR_C_like"/>
    <property type="match status" value="1"/>
</dbReference>
<evidence type="ECO:0000313" key="5">
    <source>
        <dbReference type="Proteomes" id="UP000674234"/>
    </source>
</evidence>
<evidence type="ECO:0000259" key="3">
    <source>
        <dbReference type="PROSITE" id="PS50043"/>
    </source>
</evidence>
<evidence type="ECO:0000256" key="2">
    <source>
        <dbReference type="ARBA" id="ARBA00022840"/>
    </source>
</evidence>
<evidence type="ECO:0000256" key="1">
    <source>
        <dbReference type="ARBA" id="ARBA00022741"/>
    </source>
</evidence>
<dbReference type="SUPFAM" id="SSF46894">
    <property type="entry name" value="C-terminal effector domain of the bipartite response regulators"/>
    <property type="match status" value="1"/>
</dbReference>
<dbReference type="Pfam" id="PF13191">
    <property type="entry name" value="AAA_16"/>
    <property type="match status" value="1"/>
</dbReference>